<dbReference type="RefSeq" id="WP_377817162.1">
    <property type="nucleotide sequence ID" value="NZ_JBHSLU010000037.1"/>
</dbReference>
<sequence length="259" mass="27229">MAGVAISAIAIAAYTLGKGSAPPPSAAPANQQVIVREKPADPMVEILVAGKALPAGSRVGAEDLKWVAWPEAHRPPTSVLRRDRPTAREDFQGVLVRANVTVGETVTPDRFILDRSRSFMSAVLTEGMRAVAIPASPVDTAGGFILPGDRVDILRVVTSAGGAKAEPILTNVKILAIGNQIKEEDGQRTMTGATATIEVLPAQADLIAVAQKSGSLTMTLRPFTKDAGEHPVQAAPLEKKEEARSLRIVRSGVASELPR</sequence>
<evidence type="ECO:0000313" key="2">
    <source>
        <dbReference type="EMBL" id="MFC5506191.1"/>
    </source>
</evidence>
<dbReference type="Pfam" id="PF16976">
    <property type="entry name" value="RcpC"/>
    <property type="match status" value="1"/>
</dbReference>
<accession>A0ABW0P0B0</accession>
<comment type="caution">
    <text evidence="2">The sequence shown here is derived from an EMBL/GenBank/DDBJ whole genome shotgun (WGS) entry which is preliminary data.</text>
</comment>
<keyword evidence="3" id="KW-1185">Reference proteome</keyword>
<dbReference type="NCBIfam" id="TIGR03177">
    <property type="entry name" value="pilus_cpaB"/>
    <property type="match status" value="1"/>
</dbReference>
<gene>
    <name evidence="2" type="primary">cpaB</name>
    <name evidence="2" type="ORF">ACFPN9_13085</name>
</gene>
<organism evidence="2 3">
    <name type="scientific">Bosea massiliensis</name>
    <dbReference type="NCBI Taxonomy" id="151419"/>
    <lineage>
        <taxon>Bacteria</taxon>
        <taxon>Pseudomonadati</taxon>
        <taxon>Pseudomonadota</taxon>
        <taxon>Alphaproteobacteria</taxon>
        <taxon>Hyphomicrobiales</taxon>
        <taxon>Boseaceae</taxon>
        <taxon>Bosea</taxon>
    </lineage>
</organism>
<dbReference type="InterPro" id="IPR013974">
    <property type="entry name" value="SAF"/>
</dbReference>
<dbReference type="InterPro" id="IPR017592">
    <property type="entry name" value="Pilus_assmbl_Flp-typ_CpaB"/>
</dbReference>
<proteinExistence type="predicted"/>
<evidence type="ECO:0000313" key="3">
    <source>
        <dbReference type="Proteomes" id="UP001596060"/>
    </source>
</evidence>
<evidence type="ECO:0000259" key="1">
    <source>
        <dbReference type="SMART" id="SM00858"/>
    </source>
</evidence>
<dbReference type="EMBL" id="JBHSLU010000037">
    <property type="protein sequence ID" value="MFC5506191.1"/>
    <property type="molecule type" value="Genomic_DNA"/>
</dbReference>
<dbReference type="Pfam" id="PF08666">
    <property type="entry name" value="SAF"/>
    <property type="match status" value="1"/>
</dbReference>
<reference evidence="3" key="1">
    <citation type="journal article" date="2019" name="Int. J. Syst. Evol. Microbiol.">
        <title>The Global Catalogue of Microorganisms (GCM) 10K type strain sequencing project: providing services to taxonomists for standard genome sequencing and annotation.</title>
        <authorList>
            <consortium name="The Broad Institute Genomics Platform"/>
            <consortium name="The Broad Institute Genome Sequencing Center for Infectious Disease"/>
            <person name="Wu L."/>
            <person name="Ma J."/>
        </authorList>
    </citation>
    <scope>NUCLEOTIDE SEQUENCE [LARGE SCALE GENOMIC DNA]</scope>
    <source>
        <strain evidence="3">CCUG 43117</strain>
    </source>
</reference>
<dbReference type="Proteomes" id="UP001596060">
    <property type="component" value="Unassembled WGS sequence"/>
</dbReference>
<protein>
    <submittedName>
        <fullName evidence="2">Flp pilus assembly protein CpaB</fullName>
    </submittedName>
</protein>
<dbReference type="CDD" id="cd11614">
    <property type="entry name" value="SAF_CpaB_FlgA_like"/>
    <property type="match status" value="1"/>
</dbReference>
<dbReference type="InterPro" id="IPR031571">
    <property type="entry name" value="RcpC_dom"/>
</dbReference>
<name>A0ABW0P0B0_9HYPH</name>
<feature type="domain" description="SAF" evidence="1">
    <location>
        <begin position="44"/>
        <end position="112"/>
    </location>
</feature>
<dbReference type="SMART" id="SM00858">
    <property type="entry name" value="SAF"/>
    <property type="match status" value="1"/>
</dbReference>